<dbReference type="InterPro" id="IPR058520">
    <property type="entry name" value="DUF8207"/>
</dbReference>
<evidence type="ECO:0000256" key="1">
    <source>
        <dbReference type="SAM" id="Coils"/>
    </source>
</evidence>
<proteinExistence type="predicted"/>
<dbReference type="PANTHER" id="PTHR35374:SF1">
    <property type="entry name" value="PROTEIN KINASE DOMAIN-CONTAINING PROTEIN"/>
    <property type="match status" value="1"/>
</dbReference>
<keyword evidence="1" id="KW-0175">Coiled coil</keyword>
<dbReference type="EMBL" id="GALX01004505">
    <property type="protein sequence ID" value="JAB63961.1"/>
    <property type="molecule type" value="Transcribed_RNA"/>
</dbReference>
<evidence type="ECO:0000259" key="2">
    <source>
        <dbReference type="Pfam" id="PF26634"/>
    </source>
</evidence>
<accession>V5I8K9</accession>
<organism evidence="3">
    <name type="scientific">Anoplophora glabripennis</name>
    <name type="common">Asian longhorn beetle</name>
    <name type="synonym">Anoplophora nobilis</name>
    <dbReference type="NCBI Taxonomy" id="217634"/>
    <lineage>
        <taxon>Eukaryota</taxon>
        <taxon>Metazoa</taxon>
        <taxon>Ecdysozoa</taxon>
        <taxon>Arthropoda</taxon>
        <taxon>Hexapoda</taxon>
        <taxon>Insecta</taxon>
        <taxon>Pterygota</taxon>
        <taxon>Neoptera</taxon>
        <taxon>Endopterygota</taxon>
        <taxon>Coleoptera</taxon>
        <taxon>Polyphaga</taxon>
        <taxon>Cucujiformia</taxon>
        <taxon>Chrysomeloidea</taxon>
        <taxon>Cerambycidae</taxon>
        <taxon>Lamiinae</taxon>
        <taxon>Lamiini</taxon>
        <taxon>Anoplophora</taxon>
    </lineage>
</organism>
<dbReference type="PANTHER" id="PTHR35374">
    <property type="entry name" value="CYCLIN-DEPENDENT KINASE 11A-LIKE"/>
    <property type="match status" value="1"/>
</dbReference>
<feature type="coiled-coil region" evidence="1">
    <location>
        <begin position="6"/>
        <end position="33"/>
    </location>
</feature>
<dbReference type="AlphaFoldDB" id="V5I8K9"/>
<reference evidence="3" key="1">
    <citation type="submission" date="2013-07" db="EMBL/GenBank/DDBJ databases">
        <title>Midgut Transcriptome Profiling of Anoplphora glabripennis, a Lignocellulose Degrading, Wood-Boring Cerambycid.</title>
        <authorList>
            <person name="Scully E.D."/>
            <person name="Hoover K."/>
            <person name="Carlson J.E."/>
            <person name="Tien M."/>
            <person name="Geib S.M."/>
        </authorList>
    </citation>
    <scope>NUCLEOTIDE SEQUENCE</scope>
</reference>
<protein>
    <recommendedName>
        <fullName evidence="2">DUF8207 domain-containing protein</fullName>
    </recommendedName>
</protein>
<dbReference type="Pfam" id="PF26634">
    <property type="entry name" value="DUF8207"/>
    <property type="match status" value="1"/>
</dbReference>
<sequence length="353" mass="40786">MNKELARQLVKTRKSVREKYQSLKSDIAQSQSQLEKGYKPITEPLQKLLSTIKTDLQLKQEPTNVKTESPTSTPKRESLNIYSKYLPMNIPSFLEDTYQNEPESVADEQNSDDLIKQEVERSRLFLQDLSNTRAYNDYLEAYDPLPRQYIDLSVRGDETDNDRQYGVKHDLETEKFKIGNLNLEIIGKDLLIGNVKYIGTPGLYELLFKKEPTGYKQTDLDNYIDILTKSNAYRRHYSSDEQIQGSQSEKYRTIIKPVLVKKGILKTGSIQTTFSKPPPPTRPLRKTQSFKHYTKGGLLNLSNRKVDYVYFDDPNELIDRLRLLIASEAAGNDKHNNEIISIIEELREAKIIK</sequence>
<evidence type="ECO:0000313" key="3">
    <source>
        <dbReference type="EMBL" id="JAB63961.1"/>
    </source>
</evidence>
<name>V5I8K9_ANOGL</name>
<feature type="domain" description="DUF8207" evidence="2">
    <location>
        <begin position="161"/>
        <end position="258"/>
    </location>
</feature>